<feature type="transmembrane region" description="Helical" evidence="8">
    <location>
        <begin position="141"/>
        <end position="161"/>
    </location>
</feature>
<protein>
    <recommendedName>
        <fullName evidence="13">Heavy metal tolerance protein</fullName>
    </recommendedName>
</protein>
<keyword evidence="6 8" id="KW-0472">Membrane</keyword>
<accession>A0ABR3Z5M6</accession>
<dbReference type="SUPFAM" id="SSF90123">
    <property type="entry name" value="ABC transporter transmembrane region"/>
    <property type="match status" value="1"/>
</dbReference>
<evidence type="ECO:0000259" key="9">
    <source>
        <dbReference type="PROSITE" id="PS50893"/>
    </source>
</evidence>
<dbReference type="PANTHER" id="PTHR24221:SF503">
    <property type="entry name" value="MITOCHONDRIAL POTASSIUM CHANNEL ATP-BINDING SUBUNIT"/>
    <property type="match status" value="1"/>
</dbReference>
<dbReference type="Pfam" id="PF00005">
    <property type="entry name" value="ABC_tran"/>
    <property type="match status" value="1"/>
</dbReference>
<dbReference type="InterPro" id="IPR003439">
    <property type="entry name" value="ABC_transporter-like_ATP-bd"/>
</dbReference>
<feature type="transmembrane region" description="Helical" evidence="8">
    <location>
        <begin position="80"/>
        <end position="100"/>
    </location>
</feature>
<feature type="transmembrane region" description="Helical" evidence="8">
    <location>
        <begin position="573"/>
        <end position="592"/>
    </location>
</feature>
<comment type="subcellular location">
    <subcellularLocation>
        <location evidence="1">Membrane</location>
        <topology evidence="1">Multi-pass membrane protein</topology>
    </subcellularLocation>
</comment>
<evidence type="ECO:0000256" key="7">
    <source>
        <dbReference type="SAM" id="MobiDB-lite"/>
    </source>
</evidence>
<feature type="region of interest" description="Disordered" evidence="7">
    <location>
        <begin position="952"/>
        <end position="997"/>
    </location>
</feature>
<dbReference type="InterPro" id="IPR011527">
    <property type="entry name" value="ABC1_TM_dom"/>
</dbReference>
<feature type="transmembrane region" description="Helical" evidence="8">
    <location>
        <begin position="173"/>
        <end position="195"/>
    </location>
</feature>
<proteinExistence type="predicted"/>
<evidence type="ECO:0000313" key="11">
    <source>
        <dbReference type="EMBL" id="KAL1895108.1"/>
    </source>
</evidence>
<dbReference type="InterPro" id="IPR039421">
    <property type="entry name" value="Type_1_exporter"/>
</dbReference>
<dbReference type="PANTHER" id="PTHR24221">
    <property type="entry name" value="ATP-BINDING CASSETTE SUB-FAMILY B"/>
    <property type="match status" value="1"/>
</dbReference>
<keyword evidence="4" id="KW-0067">ATP-binding</keyword>
<dbReference type="InterPro" id="IPR003593">
    <property type="entry name" value="AAA+_ATPase"/>
</dbReference>
<feature type="transmembrane region" description="Helical" evidence="8">
    <location>
        <begin position="461"/>
        <end position="480"/>
    </location>
</feature>
<dbReference type="PROSITE" id="PS00211">
    <property type="entry name" value="ABC_TRANSPORTER_1"/>
    <property type="match status" value="1"/>
</dbReference>
<evidence type="ECO:0000256" key="6">
    <source>
        <dbReference type="ARBA" id="ARBA00023136"/>
    </source>
</evidence>
<dbReference type="InterPro" id="IPR017871">
    <property type="entry name" value="ABC_transporter-like_CS"/>
</dbReference>
<feature type="transmembrane region" description="Helical" evidence="8">
    <location>
        <begin position="37"/>
        <end position="59"/>
    </location>
</feature>
<keyword evidence="5 8" id="KW-1133">Transmembrane helix</keyword>
<dbReference type="SMART" id="SM00382">
    <property type="entry name" value="AAA"/>
    <property type="match status" value="1"/>
</dbReference>
<keyword evidence="12" id="KW-1185">Reference proteome</keyword>
<evidence type="ECO:0008006" key="13">
    <source>
        <dbReference type="Google" id="ProtNLM"/>
    </source>
</evidence>
<organism evidence="11 12">
    <name type="scientific">Ceratocystis pirilliformis</name>
    <dbReference type="NCBI Taxonomy" id="259994"/>
    <lineage>
        <taxon>Eukaryota</taxon>
        <taxon>Fungi</taxon>
        <taxon>Dikarya</taxon>
        <taxon>Ascomycota</taxon>
        <taxon>Pezizomycotina</taxon>
        <taxon>Sordariomycetes</taxon>
        <taxon>Hypocreomycetidae</taxon>
        <taxon>Microascales</taxon>
        <taxon>Ceratocystidaceae</taxon>
        <taxon>Ceratocystis</taxon>
    </lineage>
</organism>
<evidence type="ECO:0000256" key="5">
    <source>
        <dbReference type="ARBA" id="ARBA00022989"/>
    </source>
</evidence>
<evidence type="ECO:0000256" key="1">
    <source>
        <dbReference type="ARBA" id="ARBA00004141"/>
    </source>
</evidence>
<dbReference type="CDD" id="cd18583">
    <property type="entry name" value="ABC_6TM_HMT1"/>
    <property type="match status" value="1"/>
</dbReference>
<dbReference type="Proteomes" id="UP001583280">
    <property type="component" value="Unassembled WGS sequence"/>
</dbReference>
<gene>
    <name evidence="11" type="ORF">Cpir12675_003380</name>
</gene>
<keyword evidence="2 8" id="KW-0812">Transmembrane</keyword>
<name>A0ABR3Z5M6_9PEZI</name>
<dbReference type="EMBL" id="JAWDJO010000079">
    <property type="protein sequence ID" value="KAL1895108.1"/>
    <property type="molecule type" value="Genomic_DNA"/>
</dbReference>
<evidence type="ECO:0000259" key="10">
    <source>
        <dbReference type="PROSITE" id="PS50929"/>
    </source>
</evidence>
<feature type="transmembrane region" description="Helical" evidence="8">
    <location>
        <begin position="112"/>
        <end position="129"/>
    </location>
</feature>
<evidence type="ECO:0000256" key="4">
    <source>
        <dbReference type="ARBA" id="ARBA00022840"/>
    </source>
</evidence>
<feature type="compositionally biased region" description="Polar residues" evidence="7">
    <location>
        <begin position="959"/>
        <end position="997"/>
    </location>
</feature>
<dbReference type="PROSITE" id="PS50893">
    <property type="entry name" value="ABC_TRANSPORTER_2"/>
    <property type="match status" value="1"/>
</dbReference>
<evidence type="ECO:0000256" key="3">
    <source>
        <dbReference type="ARBA" id="ARBA00022741"/>
    </source>
</evidence>
<evidence type="ECO:0000256" key="8">
    <source>
        <dbReference type="SAM" id="Phobius"/>
    </source>
</evidence>
<feature type="compositionally biased region" description="Polar residues" evidence="7">
    <location>
        <begin position="253"/>
        <end position="266"/>
    </location>
</feature>
<feature type="region of interest" description="Disordered" evidence="7">
    <location>
        <begin position="224"/>
        <end position="308"/>
    </location>
</feature>
<comment type="caution">
    <text evidence="11">The sequence shown here is derived from an EMBL/GenBank/DDBJ whole genome shotgun (WGS) entry which is preliminary data.</text>
</comment>
<dbReference type="Pfam" id="PF00664">
    <property type="entry name" value="ABC_membrane"/>
    <property type="match status" value="1"/>
</dbReference>
<sequence>MSLAGRPFEASGVWNNVTGWLPIVKFSADDVLVTLRYVYPCSVYAYFMLSSITSVVFLHSLKASIHKKPDSFRTPWLIRFMHFCSFSYLAQLLTIFFRSFVASKWLGKDDEVVSTAACMILYAIQSLCISDNQFPVWYPYYGSWSIGLICEPCMILVWAYTSRPFELGSFYDLFTLALCGLRTLFYFFAIVVYMAKKQLKPSNVVVDEEQQLCPTNEVAIDAEQQPLLSNSASNSSDSGRSAAKNTLDRPLSSYGSTIQAGSTDSFVTGPRKDDNDQGNGNESHGNDDTDNMDGEGDENLDSDKKSEQELQKRLLEEGNWLSYLKRYKVLLPYIWPMRNYKLQFFAVLVAICSLTENVLNLLLPRQLGLIMDSLTRGVDSIVWSQLTIYALLRALGSDCGISFIREWLYFPIENYSKENLNRAAFDHVLKLSADFHDSKSTSETMMAVRGGESFSSLIETVMLNGVGMIIDLFLAIIYLTSTFGPYEGLITTTTGTLYLFLSASLLIESRQAKRSYVMALYKEGKNLHDGIDGWQTVASFNQTRYERDRYSKSVLELIGHMKRYTFHWFGTRALQSLSLLVGLLAGCCLAIVRIKNGQATPGQFAMLLMYWNQLSAPLMNLSYISKHISSMMIDAERVIDLLNTKITVTNQPGARPLRLTRGDVEFNGVTFGYSDKKNAVTGLSFFVHGGQSVAFVGVSGAGKSTILKLISRFYDPKEGSILIDNQNTKDVDIYSLRDHIGLVPQTPVLFNDTIMNNIRYACMSASDEEVHEACKAACIHDKIMGFPQRYETKVGERGVKLSGGELQRVAIARAILKRPDIVLLDEATSAVDTDTEQKIQASLNNLTENRTTFIVAHRLSTIMNADRIIVIDDGKILEMGDHESLLKVCGKYYSLWSKQVFLKPKKEEEEDKGKDIFVNDLSEDTMAAEQVKATSLLHAQVSKLEDECVKDGVGHTAGERQQAQVTASDIPTSVATNAGSRSTKSTIDTPMQRLSST</sequence>
<dbReference type="Gene3D" id="3.40.50.300">
    <property type="entry name" value="P-loop containing nucleotide triphosphate hydrolases"/>
    <property type="match status" value="1"/>
</dbReference>
<dbReference type="Gene3D" id="1.20.1560.10">
    <property type="entry name" value="ABC transporter type 1, transmembrane domain"/>
    <property type="match status" value="1"/>
</dbReference>
<dbReference type="SUPFAM" id="SSF52540">
    <property type="entry name" value="P-loop containing nucleoside triphosphate hydrolases"/>
    <property type="match status" value="1"/>
</dbReference>
<evidence type="ECO:0000313" key="12">
    <source>
        <dbReference type="Proteomes" id="UP001583280"/>
    </source>
</evidence>
<feature type="compositionally biased region" description="Acidic residues" evidence="7">
    <location>
        <begin position="288"/>
        <end position="300"/>
    </location>
</feature>
<feature type="transmembrane region" description="Helical" evidence="8">
    <location>
        <begin position="486"/>
        <end position="507"/>
    </location>
</feature>
<evidence type="ECO:0000256" key="2">
    <source>
        <dbReference type="ARBA" id="ARBA00022692"/>
    </source>
</evidence>
<feature type="domain" description="ABC transmembrane type-1" evidence="10">
    <location>
        <begin position="347"/>
        <end position="630"/>
    </location>
</feature>
<dbReference type="InterPro" id="IPR027417">
    <property type="entry name" value="P-loop_NTPase"/>
</dbReference>
<dbReference type="InterPro" id="IPR036640">
    <property type="entry name" value="ABC1_TM_sf"/>
</dbReference>
<reference evidence="11 12" key="1">
    <citation type="journal article" date="2024" name="IMA Fungus">
        <title>IMA Genome - F19 : A genome assembly and annotation guide to empower mycologists, including annotated draft genome sequences of Ceratocystis pirilliformis, Diaporthe australafricana, Fusarium ophioides, Paecilomyces lecythidis, and Sporothrix stenoceras.</title>
        <authorList>
            <person name="Aylward J."/>
            <person name="Wilson A.M."/>
            <person name="Visagie C.M."/>
            <person name="Spraker J."/>
            <person name="Barnes I."/>
            <person name="Buitendag C."/>
            <person name="Ceriani C."/>
            <person name="Del Mar Angel L."/>
            <person name="du Plessis D."/>
            <person name="Fuchs T."/>
            <person name="Gasser K."/>
            <person name="Kramer D."/>
            <person name="Li W."/>
            <person name="Munsamy K."/>
            <person name="Piso A."/>
            <person name="Price J.L."/>
            <person name="Sonnekus B."/>
            <person name="Thomas C."/>
            <person name="van der Nest A."/>
            <person name="van Dijk A."/>
            <person name="van Heerden A."/>
            <person name="van Vuuren N."/>
            <person name="Yilmaz N."/>
            <person name="Duong T.A."/>
            <person name="van der Merwe N.A."/>
            <person name="Wingfield M.J."/>
            <person name="Wingfield B.D."/>
        </authorList>
    </citation>
    <scope>NUCLEOTIDE SEQUENCE [LARGE SCALE GENOMIC DNA]</scope>
    <source>
        <strain evidence="11 12">CMW 12675</strain>
    </source>
</reference>
<keyword evidence="3" id="KW-0547">Nucleotide-binding</keyword>
<dbReference type="PROSITE" id="PS50929">
    <property type="entry name" value="ABC_TM1F"/>
    <property type="match status" value="1"/>
</dbReference>
<feature type="domain" description="ABC transporter" evidence="9">
    <location>
        <begin position="664"/>
        <end position="898"/>
    </location>
</feature>
<feature type="compositionally biased region" description="Low complexity" evidence="7">
    <location>
        <begin position="229"/>
        <end position="243"/>
    </location>
</feature>